<keyword evidence="1" id="KW-0479">Metal-binding</keyword>
<accession>A0A5K7SGX7</accession>
<dbReference type="KEGG" id="anf:AQPE_4950"/>
<evidence type="ECO:0000313" key="3">
    <source>
        <dbReference type="Proteomes" id="UP001193389"/>
    </source>
</evidence>
<dbReference type="InterPro" id="IPR032466">
    <property type="entry name" value="Metal_Hydrolase"/>
</dbReference>
<dbReference type="AlphaFoldDB" id="A0A5K7SGX7"/>
<dbReference type="PIRSF" id="PIRSF005902">
    <property type="entry name" value="DNase_TatD"/>
    <property type="match status" value="1"/>
</dbReference>
<dbReference type="EMBL" id="AP018694">
    <property type="protein sequence ID" value="BBE20756.1"/>
    <property type="molecule type" value="Genomic_DNA"/>
</dbReference>
<dbReference type="PANTHER" id="PTHR46124:SF3">
    <property type="entry name" value="HYDROLASE"/>
    <property type="match status" value="1"/>
</dbReference>
<dbReference type="GO" id="GO:0046872">
    <property type="term" value="F:metal ion binding"/>
    <property type="evidence" value="ECO:0007669"/>
    <property type="project" value="UniProtKB-KW"/>
</dbReference>
<evidence type="ECO:0000256" key="1">
    <source>
        <dbReference type="PIRSR" id="PIRSR005902-1"/>
    </source>
</evidence>
<feature type="binding site" evidence="1">
    <location>
        <position position="130"/>
    </location>
    <ligand>
        <name>a divalent metal cation</name>
        <dbReference type="ChEBI" id="CHEBI:60240"/>
        <label>2</label>
    </ligand>
</feature>
<name>A0A5K7SGX7_9BACT</name>
<feature type="binding site" evidence="1">
    <location>
        <position position="178"/>
    </location>
    <ligand>
        <name>a divalent metal cation</name>
        <dbReference type="ChEBI" id="CHEBI:60240"/>
        <label>1</label>
    </ligand>
</feature>
<reference evidence="2" key="1">
    <citation type="journal article" date="2020" name="Int. J. Syst. Evol. Microbiol.">
        <title>Aquipluma nitroreducens gen. nov. sp. nov., a novel facultatively anaerobic bacterium isolated from a freshwater lake.</title>
        <authorList>
            <person name="Watanabe M."/>
            <person name="Kojima H."/>
            <person name="Fukui M."/>
        </authorList>
    </citation>
    <scope>NUCLEOTIDE SEQUENCE</scope>
    <source>
        <strain evidence="2">MeG22</strain>
    </source>
</reference>
<keyword evidence="3" id="KW-1185">Reference proteome</keyword>
<dbReference type="GO" id="GO:0016788">
    <property type="term" value="F:hydrolase activity, acting on ester bonds"/>
    <property type="evidence" value="ECO:0007669"/>
    <property type="project" value="InterPro"/>
</dbReference>
<gene>
    <name evidence="2" type="ORF">AQPE_4950</name>
</gene>
<dbReference type="Proteomes" id="UP001193389">
    <property type="component" value="Chromosome"/>
</dbReference>
<dbReference type="Gene3D" id="3.20.20.140">
    <property type="entry name" value="Metal-dependent hydrolases"/>
    <property type="match status" value="1"/>
</dbReference>
<sequence length="219" mass="25420">MQLINLHTHLADKTGNPQIVNVFAQELTHNQPDFLFSAGLHPWHIGKVNVEECFEAIDRASAQKNMLAVGECGLDRLIEIDFALQEWCFKRQVLIANNRRKPLIIHCVRAYSDLIKYKKENKSDLPWIIHGYRGNWETTSSLNKHDFYFSVGEQLLKDESKHDIFRSIPIERLFLETDDRNISIDEIYSLATQILKIDENELAQIIASNFKTIFGEDHL</sequence>
<feature type="binding site" evidence="1">
    <location>
        <position position="71"/>
    </location>
    <ligand>
        <name>a divalent metal cation</name>
        <dbReference type="ChEBI" id="CHEBI:60240"/>
        <label>1</label>
    </ligand>
</feature>
<dbReference type="GO" id="GO:0005829">
    <property type="term" value="C:cytosol"/>
    <property type="evidence" value="ECO:0007669"/>
    <property type="project" value="TreeGrafter"/>
</dbReference>
<feature type="binding site" evidence="1">
    <location>
        <position position="106"/>
    </location>
    <ligand>
        <name>a divalent metal cation</name>
        <dbReference type="ChEBI" id="CHEBI:60240"/>
        <label>2</label>
    </ligand>
</feature>
<dbReference type="PANTHER" id="PTHR46124">
    <property type="entry name" value="D-AMINOACYL-TRNA DEACYLASE"/>
    <property type="match status" value="1"/>
</dbReference>
<proteinExistence type="predicted"/>
<dbReference type="SUPFAM" id="SSF51556">
    <property type="entry name" value="Metallo-dependent hydrolases"/>
    <property type="match status" value="1"/>
</dbReference>
<protein>
    <submittedName>
        <fullName evidence="2">Deoxyribonuclease YjjV</fullName>
    </submittedName>
</protein>
<dbReference type="InterPro" id="IPR001130">
    <property type="entry name" value="TatD-like"/>
</dbReference>
<dbReference type="RefSeq" id="WP_318348859.1">
    <property type="nucleotide sequence ID" value="NZ_AP018694.1"/>
</dbReference>
<organism evidence="2 3">
    <name type="scientific">Aquipluma nitroreducens</name>
    <dbReference type="NCBI Taxonomy" id="2010828"/>
    <lineage>
        <taxon>Bacteria</taxon>
        <taxon>Pseudomonadati</taxon>
        <taxon>Bacteroidota</taxon>
        <taxon>Bacteroidia</taxon>
        <taxon>Marinilabiliales</taxon>
        <taxon>Prolixibacteraceae</taxon>
        <taxon>Aquipluma</taxon>
    </lineage>
</organism>
<evidence type="ECO:0000313" key="2">
    <source>
        <dbReference type="EMBL" id="BBE20756.1"/>
    </source>
</evidence>
<dbReference type="Pfam" id="PF01026">
    <property type="entry name" value="TatD_DNase"/>
    <property type="match status" value="1"/>
</dbReference>